<organism evidence="2">
    <name type="scientific">Arion vulgaris</name>
    <dbReference type="NCBI Taxonomy" id="1028688"/>
    <lineage>
        <taxon>Eukaryota</taxon>
        <taxon>Metazoa</taxon>
        <taxon>Spiralia</taxon>
        <taxon>Lophotrochozoa</taxon>
        <taxon>Mollusca</taxon>
        <taxon>Gastropoda</taxon>
        <taxon>Heterobranchia</taxon>
        <taxon>Euthyneura</taxon>
        <taxon>Panpulmonata</taxon>
        <taxon>Eupulmonata</taxon>
        <taxon>Stylommatophora</taxon>
        <taxon>Helicina</taxon>
        <taxon>Arionoidea</taxon>
        <taxon>Arionidae</taxon>
        <taxon>Arion</taxon>
    </lineage>
</organism>
<feature type="non-terminal residue" evidence="2">
    <location>
        <position position="131"/>
    </location>
</feature>
<accession>A0A0B7BLM0</accession>
<sequence>MEEIEMTESSDTDDELEEIPAFIRKLSIENEMEMCAKRSHKKPSRIDALLAEHRREGGKDEKLRALRDQLLTEIASSSRERYEEDTQDLASEHADHIEKLKVKSIELRASHPGLVVFNSDNFGCLFSDSLR</sequence>
<evidence type="ECO:0000259" key="1">
    <source>
        <dbReference type="Pfam" id="PF14816"/>
    </source>
</evidence>
<evidence type="ECO:0000313" key="3">
    <source>
        <dbReference type="EMBL" id="CEK93839.1"/>
    </source>
</evidence>
<feature type="domain" description="Coiled-coil SMC6 And NSE5 INteracting (CANIN)" evidence="1">
    <location>
        <begin position="45"/>
        <end position="127"/>
    </location>
</feature>
<dbReference type="Pfam" id="PF14816">
    <property type="entry name" value="CANIN"/>
    <property type="match status" value="1"/>
</dbReference>
<gene>
    <name evidence="2" type="primary">ORF197511</name>
    <name evidence="3" type="synonym">ORF197514</name>
</gene>
<name>A0A0B7BLM0_9EUPU</name>
<dbReference type="InterPro" id="IPR044276">
    <property type="entry name" value="CANIN_dom"/>
</dbReference>
<protein>
    <recommendedName>
        <fullName evidence="1">Coiled-coil SMC6 And NSE5 INteracting (CANIN) domain-containing protein</fullName>
    </recommendedName>
</protein>
<reference evidence="2" key="1">
    <citation type="submission" date="2014-12" db="EMBL/GenBank/DDBJ databases">
        <title>Insight into the proteome of Arion vulgaris.</title>
        <authorList>
            <person name="Aradska J."/>
            <person name="Bulat T."/>
            <person name="Smidak R."/>
            <person name="Sarate P."/>
            <person name="Gangsoo J."/>
            <person name="Sialana F."/>
            <person name="Bilban M."/>
            <person name="Lubec G."/>
        </authorList>
    </citation>
    <scope>NUCLEOTIDE SEQUENCE</scope>
    <source>
        <tissue evidence="2">Skin</tissue>
    </source>
</reference>
<evidence type="ECO:0000313" key="2">
    <source>
        <dbReference type="EMBL" id="CEK93838.1"/>
    </source>
</evidence>
<proteinExistence type="predicted"/>
<dbReference type="AlphaFoldDB" id="A0A0B7BLM0"/>
<dbReference type="EMBL" id="HACG01046974">
    <property type="protein sequence ID" value="CEK93839.1"/>
    <property type="molecule type" value="Transcribed_RNA"/>
</dbReference>
<dbReference type="EMBL" id="HACG01046973">
    <property type="protein sequence ID" value="CEK93838.1"/>
    <property type="molecule type" value="Transcribed_RNA"/>
</dbReference>